<keyword evidence="1" id="KW-0812">Transmembrane</keyword>
<dbReference type="Proteomes" id="UP000629870">
    <property type="component" value="Unassembled WGS sequence"/>
</dbReference>
<dbReference type="AlphaFoldDB" id="A0A5C4YAK9"/>
<name>A0A5C4YAK9_9DEIO</name>
<feature type="transmembrane region" description="Helical" evidence="1">
    <location>
        <begin position="241"/>
        <end position="261"/>
    </location>
</feature>
<reference evidence="2 5" key="2">
    <citation type="submission" date="2020-08" db="EMBL/GenBank/DDBJ databases">
        <title>Genomic Encyclopedia of Type Strains, Phase IV (KMG-IV): sequencing the most valuable type-strain genomes for metagenomic binning, comparative biology and taxonomic classification.</title>
        <authorList>
            <person name="Goeker M."/>
        </authorList>
    </citation>
    <scope>NUCLEOTIDE SEQUENCE [LARGE SCALE GENOMIC DNA]</scope>
    <source>
        <strain evidence="2 5">DSM 12027</strain>
    </source>
</reference>
<sequence>MTGSSSSIAFPSDQAKYLLLRFQLFSPATDVRSEVYLNGTLLGETRFPRNHYAGVTEMGGFTRQGQNVLTIDYHCGGQTCRTPVLQYWTSLEFRLPVNTHAREQVGLAAERWQLNVPDTPLNIIGASPMLFDGANYFRQVKGEGFRLSWAEHARPLNVTFQIEAAEPVRVISRVGEQTVSVVSSEAREEGRQTVSPAVSLLTHGEAQALNVEIQCLQSGIGCAALYFPSVTVLPEPVNAPFHAWAAVLVAALLILVLKFLLNLRRIW</sequence>
<comment type="caution">
    <text evidence="3">The sequence shown here is derived from an EMBL/GenBank/DDBJ whole genome shotgun (WGS) entry which is preliminary data.</text>
</comment>
<dbReference type="Proteomes" id="UP000313988">
    <property type="component" value="Unassembled WGS sequence"/>
</dbReference>
<gene>
    <name evidence="3" type="ORF">FHR04_01940</name>
    <name evidence="2" type="ORF">HNQ04_000921</name>
</gene>
<evidence type="ECO:0000313" key="3">
    <source>
        <dbReference type="EMBL" id="TNM72616.1"/>
    </source>
</evidence>
<keyword evidence="1" id="KW-0472">Membrane</keyword>
<evidence type="ECO:0000313" key="2">
    <source>
        <dbReference type="EMBL" id="MBB6015692.1"/>
    </source>
</evidence>
<evidence type="ECO:0000313" key="4">
    <source>
        <dbReference type="Proteomes" id="UP000313988"/>
    </source>
</evidence>
<keyword evidence="1" id="KW-1133">Transmembrane helix</keyword>
<proteinExistence type="predicted"/>
<evidence type="ECO:0000256" key="1">
    <source>
        <dbReference type="SAM" id="Phobius"/>
    </source>
</evidence>
<reference evidence="3 4" key="1">
    <citation type="submission" date="2019-06" db="EMBL/GenBank/DDBJ databases">
        <title>Genome sequence of Deinococcus radiopugnans ATCC 19172.</title>
        <authorList>
            <person name="Maclea K.S."/>
            <person name="Maynard C.R."/>
        </authorList>
    </citation>
    <scope>NUCLEOTIDE SEQUENCE [LARGE SCALE GENOMIC DNA]</scope>
    <source>
        <strain evidence="3 4">ATCC 19172</strain>
    </source>
</reference>
<dbReference type="EMBL" id="JACHEW010000003">
    <property type="protein sequence ID" value="MBB6015692.1"/>
    <property type="molecule type" value="Genomic_DNA"/>
</dbReference>
<keyword evidence="5" id="KW-1185">Reference proteome</keyword>
<dbReference type="OrthoDB" id="62787at2"/>
<evidence type="ECO:0000313" key="5">
    <source>
        <dbReference type="Proteomes" id="UP000629870"/>
    </source>
</evidence>
<dbReference type="EMBL" id="VDMO01000002">
    <property type="protein sequence ID" value="TNM72616.1"/>
    <property type="molecule type" value="Genomic_DNA"/>
</dbReference>
<organism evidence="3 4">
    <name type="scientific">Deinococcus radiopugnans ATCC 19172</name>
    <dbReference type="NCBI Taxonomy" id="585398"/>
    <lineage>
        <taxon>Bacteria</taxon>
        <taxon>Thermotogati</taxon>
        <taxon>Deinococcota</taxon>
        <taxon>Deinococci</taxon>
        <taxon>Deinococcales</taxon>
        <taxon>Deinococcaceae</taxon>
        <taxon>Deinococcus</taxon>
    </lineage>
</organism>
<dbReference type="RefSeq" id="WP_139400384.1">
    <property type="nucleotide sequence ID" value="NZ_JACHEW010000003.1"/>
</dbReference>
<accession>A0A5C4YAK9</accession>
<protein>
    <submittedName>
        <fullName evidence="3">Uncharacterized protein</fullName>
    </submittedName>
</protein>